<gene>
    <name evidence="2" type="ORF">E2C01_068464</name>
</gene>
<protein>
    <submittedName>
        <fullName evidence="2">Uncharacterized protein</fullName>
    </submittedName>
</protein>
<evidence type="ECO:0000256" key="1">
    <source>
        <dbReference type="SAM" id="MobiDB-lite"/>
    </source>
</evidence>
<dbReference type="EMBL" id="VSRR010038277">
    <property type="protein sequence ID" value="MPC74116.1"/>
    <property type="molecule type" value="Genomic_DNA"/>
</dbReference>
<proteinExistence type="predicted"/>
<evidence type="ECO:0000313" key="2">
    <source>
        <dbReference type="EMBL" id="MPC74116.1"/>
    </source>
</evidence>
<name>A0A5B7HWJ3_PORTR</name>
<organism evidence="2 3">
    <name type="scientific">Portunus trituberculatus</name>
    <name type="common">Swimming crab</name>
    <name type="synonym">Neptunus trituberculatus</name>
    <dbReference type="NCBI Taxonomy" id="210409"/>
    <lineage>
        <taxon>Eukaryota</taxon>
        <taxon>Metazoa</taxon>
        <taxon>Ecdysozoa</taxon>
        <taxon>Arthropoda</taxon>
        <taxon>Crustacea</taxon>
        <taxon>Multicrustacea</taxon>
        <taxon>Malacostraca</taxon>
        <taxon>Eumalacostraca</taxon>
        <taxon>Eucarida</taxon>
        <taxon>Decapoda</taxon>
        <taxon>Pleocyemata</taxon>
        <taxon>Brachyura</taxon>
        <taxon>Eubrachyura</taxon>
        <taxon>Portunoidea</taxon>
        <taxon>Portunidae</taxon>
        <taxon>Portuninae</taxon>
        <taxon>Portunus</taxon>
    </lineage>
</organism>
<dbReference type="Proteomes" id="UP000324222">
    <property type="component" value="Unassembled WGS sequence"/>
</dbReference>
<feature type="region of interest" description="Disordered" evidence="1">
    <location>
        <begin position="1"/>
        <end position="27"/>
    </location>
</feature>
<dbReference type="AlphaFoldDB" id="A0A5B7HWJ3"/>
<evidence type="ECO:0000313" key="3">
    <source>
        <dbReference type="Proteomes" id="UP000324222"/>
    </source>
</evidence>
<accession>A0A5B7HWJ3</accession>
<comment type="caution">
    <text evidence="2">The sequence shown here is derived from an EMBL/GenBank/DDBJ whole genome shotgun (WGS) entry which is preliminary data.</text>
</comment>
<keyword evidence="3" id="KW-1185">Reference proteome</keyword>
<sequence length="39" mass="4285">MTLSHVGESREMTPTDSPHLSLPPSPVHTHVFAATRVFN</sequence>
<reference evidence="2 3" key="1">
    <citation type="submission" date="2019-05" db="EMBL/GenBank/DDBJ databases">
        <title>Another draft genome of Portunus trituberculatus and its Hox gene families provides insights of decapod evolution.</title>
        <authorList>
            <person name="Jeong J.-H."/>
            <person name="Song I."/>
            <person name="Kim S."/>
            <person name="Choi T."/>
            <person name="Kim D."/>
            <person name="Ryu S."/>
            <person name="Kim W."/>
        </authorList>
    </citation>
    <scope>NUCLEOTIDE SEQUENCE [LARGE SCALE GENOMIC DNA]</scope>
    <source>
        <tissue evidence="2">Muscle</tissue>
    </source>
</reference>